<protein>
    <submittedName>
        <fullName evidence="1">Uncharacterized protein</fullName>
    </submittedName>
</protein>
<comment type="caution">
    <text evidence="1">The sequence shown here is derived from an EMBL/GenBank/DDBJ whole genome shotgun (WGS) entry which is preliminary data.</text>
</comment>
<organism evidence="1 2">
    <name type="scientific">Methylosinus sporium</name>
    <dbReference type="NCBI Taxonomy" id="428"/>
    <lineage>
        <taxon>Bacteria</taxon>
        <taxon>Pseudomonadati</taxon>
        <taxon>Pseudomonadota</taxon>
        <taxon>Alphaproteobacteria</taxon>
        <taxon>Hyphomicrobiales</taxon>
        <taxon>Methylocystaceae</taxon>
        <taxon>Methylosinus</taxon>
    </lineage>
</organism>
<proteinExistence type="predicted"/>
<evidence type="ECO:0000313" key="2">
    <source>
        <dbReference type="Proteomes" id="UP000316781"/>
    </source>
</evidence>
<dbReference type="AlphaFoldDB" id="A0A549T6U6"/>
<accession>A0A549T6U6</accession>
<gene>
    <name evidence="1" type="ORF">FM996_02205</name>
</gene>
<reference evidence="1 2" key="1">
    <citation type="submission" date="2019-07" db="EMBL/GenBank/DDBJ databases">
        <title>Ln-dependent methylotrophs.</title>
        <authorList>
            <person name="Tani A."/>
        </authorList>
    </citation>
    <scope>NUCLEOTIDE SEQUENCE [LARGE SCALE GENOMIC DNA]</scope>
    <source>
        <strain evidence="1 2">SM89A</strain>
    </source>
</reference>
<dbReference type="EMBL" id="VJMF01000010">
    <property type="protein sequence ID" value="TRL37594.1"/>
    <property type="molecule type" value="Genomic_DNA"/>
</dbReference>
<sequence length="158" mass="17285">MSSNRLGSLLRGAEAEAVFRAWLDSSRLPYLCASGDGVPEHFRGLLTRPNYLVALPYAGTIAFNVKAMTGQERGYFFDVAEVRALATFDDLFRVSTFFAVLDPAGSARSVWFRLPDLVHAHQLTVKGDAVYSVPLTSGIAVDMDRPFQEALRVAISLG</sequence>
<dbReference type="Proteomes" id="UP000316781">
    <property type="component" value="Unassembled WGS sequence"/>
</dbReference>
<name>A0A549T6U6_METSR</name>
<dbReference type="RefSeq" id="WP_142861638.1">
    <property type="nucleotide sequence ID" value="NZ_VJMF01000010.1"/>
</dbReference>
<evidence type="ECO:0000313" key="1">
    <source>
        <dbReference type="EMBL" id="TRL37594.1"/>
    </source>
</evidence>